<dbReference type="EMBL" id="CAJNNW010026414">
    <property type="protein sequence ID" value="CAE8685116.1"/>
    <property type="molecule type" value="Genomic_DNA"/>
</dbReference>
<dbReference type="GO" id="GO:0006508">
    <property type="term" value="P:proteolysis"/>
    <property type="evidence" value="ECO:0007669"/>
    <property type="project" value="UniProtKB-KW"/>
</dbReference>
<protein>
    <recommendedName>
        <fullName evidence="6">PPPDE domain-containing protein</fullName>
    </recommendedName>
</protein>
<sequence length="741" mass="80847">MERRRGVEADALRAELASLRRDLLAMQGDLERLKLQQLQESSRVVEQKQQQQQQQQQQLQQLQLQHQPLEQPLCGAALAELLCPTLGDLKAELRQEIGNLAAACRRPAATTGAEDCPDWEEEPNSWASSSSRPRELRVCSAGDGGGGGGGPAALESSAAVAGLDRQVQHLSRSSAEAKASADEALGALRALLRLCRLFAERLGWAGERAGSGCSGEGAAHRSLLTEEAEALAAGAAKAWRRQRAAAGGAAKAAFIDSLASPDWCADLLPTRAPKVCRWLKRASDGKRLGVPLASVAIEQRSTLLLQASWDEKHSASRPPSPGGRVQVPSAAAEPAQLLSRAYSMDSRSVNAGCDGNSADGESEIDPRDVWVHVYHCDPYTGFLNRMLLKDSEIGIYHAAIEIYGEEWSFQYFEDTWNDPSVSGLIRCVPKAMDGYEYQESINLGPSPLREEEVDRIIGHLAREWPASSYHLTHQNCLTFAQHFASQLKAPRPFPAWILGILEASRQRESIDAVVDYSWSWAKWWMIRKHQPPDTPKDDAQSSWLSVFSPTQSCSGAFCPSQVASHTRAAQPHPVGDLDFTPFKSSKECSLSLKQEVDLAPRIKDATDLRARLEKLLPLILEQEKAVTLQEKESEVLLDAVCTTDSAREGLAAALQAPICVAQAAVNRVLEEVATLDRKPIDEVRALSVPPKAVVRVLGAALLQWSRASSLVGRTRRNPQPGGISRKCYVSPAFWLACVASK</sequence>
<name>A0A813JXC0_POLGL</name>
<gene>
    <name evidence="7" type="ORF">PGLA2088_LOCUS24309</name>
</gene>
<feature type="compositionally biased region" description="Gly residues" evidence="5">
    <location>
        <begin position="142"/>
        <end position="151"/>
    </location>
</feature>
<feature type="domain" description="PPPDE" evidence="6">
    <location>
        <begin position="367"/>
        <end position="509"/>
    </location>
</feature>
<organism evidence="7 8">
    <name type="scientific">Polarella glacialis</name>
    <name type="common">Dinoflagellate</name>
    <dbReference type="NCBI Taxonomy" id="89957"/>
    <lineage>
        <taxon>Eukaryota</taxon>
        <taxon>Sar</taxon>
        <taxon>Alveolata</taxon>
        <taxon>Dinophyceae</taxon>
        <taxon>Suessiales</taxon>
        <taxon>Suessiaceae</taxon>
        <taxon>Polarella</taxon>
    </lineage>
</organism>
<dbReference type="Proteomes" id="UP000626109">
    <property type="component" value="Unassembled WGS sequence"/>
</dbReference>
<evidence type="ECO:0000256" key="4">
    <source>
        <dbReference type="SAM" id="Coils"/>
    </source>
</evidence>
<comment type="similarity">
    <text evidence="1">Belongs to the DeSI family.</text>
</comment>
<feature type="coiled-coil region" evidence="4">
    <location>
        <begin position="9"/>
        <end position="65"/>
    </location>
</feature>
<dbReference type="SMART" id="SM01179">
    <property type="entry name" value="DUF862"/>
    <property type="match status" value="1"/>
</dbReference>
<reference evidence="7" key="1">
    <citation type="submission" date="2021-02" db="EMBL/GenBank/DDBJ databases">
        <authorList>
            <person name="Dougan E. K."/>
            <person name="Rhodes N."/>
            <person name="Thang M."/>
            <person name="Chan C."/>
        </authorList>
    </citation>
    <scope>NUCLEOTIDE SEQUENCE</scope>
</reference>
<keyword evidence="3" id="KW-0378">Hydrolase</keyword>
<dbReference type="GO" id="GO:0016579">
    <property type="term" value="P:protein deubiquitination"/>
    <property type="evidence" value="ECO:0007669"/>
    <property type="project" value="TreeGrafter"/>
</dbReference>
<evidence type="ECO:0000256" key="2">
    <source>
        <dbReference type="ARBA" id="ARBA00022670"/>
    </source>
</evidence>
<keyword evidence="4" id="KW-0175">Coiled coil</keyword>
<accession>A0A813JXC0</accession>
<dbReference type="PROSITE" id="PS51858">
    <property type="entry name" value="PPPDE"/>
    <property type="match status" value="1"/>
</dbReference>
<keyword evidence="2" id="KW-0645">Protease</keyword>
<evidence type="ECO:0000256" key="1">
    <source>
        <dbReference type="ARBA" id="ARBA00008140"/>
    </source>
</evidence>
<dbReference type="InterPro" id="IPR042266">
    <property type="entry name" value="PPPDE_sf"/>
</dbReference>
<evidence type="ECO:0000313" key="8">
    <source>
        <dbReference type="Proteomes" id="UP000626109"/>
    </source>
</evidence>
<dbReference type="Gene3D" id="3.90.1720.30">
    <property type="entry name" value="PPPDE domains"/>
    <property type="match status" value="1"/>
</dbReference>
<dbReference type="Pfam" id="PF05903">
    <property type="entry name" value="Peptidase_C97"/>
    <property type="match status" value="1"/>
</dbReference>
<dbReference type="PANTHER" id="PTHR12378">
    <property type="entry name" value="DESUMOYLATING ISOPEPTIDASE"/>
    <property type="match status" value="1"/>
</dbReference>
<comment type="caution">
    <text evidence="7">The sequence shown here is derived from an EMBL/GenBank/DDBJ whole genome shotgun (WGS) entry which is preliminary data.</text>
</comment>
<dbReference type="GO" id="GO:0101005">
    <property type="term" value="F:deubiquitinase activity"/>
    <property type="evidence" value="ECO:0007669"/>
    <property type="project" value="TreeGrafter"/>
</dbReference>
<evidence type="ECO:0000256" key="3">
    <source>
        <dbReference type="ARBA" id="ARBA00022801"/>
    </source>
</evidence>
<dbReference type="InterPro" id="IPR008580">
    <property type="entry name" value="PPPDE_dom"/>
</dbReference>
<evidence type="ECO:0000313" key="7">
    <source>
        <dbReference type="EMBL" id="CAE8685116.1"/>
    </source>
</evidence>
<feature type="region of interest" description="Disordered" evidence="5">
    <location>
        <begin position="111"/>
        <end position="153"/>
    </location>
</feature>
<proteinExistence type="inferred from homology"/>
<evidence type="ECO:0000256" key="5">
    <source>
        <dbReference type="SAM" id="MobiDB-lite"/>
    </source>
</evidence>
<evidence type="ECO:0000259" key="6">
    <source>
        <dbReference type="PROSITE" id="PS51858"/>
    </source>
</evidence>
<dbReference type="AlphaFoldDB" id="A0A813JXC0"/>
<dbReference type="PANTHER" id="PTHR12378:SF9">
    <property type="entry name" value="OS06G0107000 PROTEIN"/>
    <property type="match status" value="1"/>
</dbReference>